<dbReference type="VEuPathDB" id="VectorBase:ISCW013095"/>
<evidence type="ECO:0000313" key="4">
    <source>
        <dbReference type="Proteomes" id="UP000001555"/>
    </source>
</evidence>
<dbReference type="PROSITE" id="PS51885">
    <property type="entry name" value="NEPRILYSIN"/>
    <property type="match status" value="1"/>
</dbReference>
<dbReference type="EMBL" id="DS904505">
    <property type="protein sequence ID" value="EEC16413.1"/>
    <property type="molecule type" value="Genomic_DNA"/>
</dbReference>
<protein>
    <submittedName>
        <fullName evidence="2 3">Neprilysin, putative</fullName>
        <ecNumber evidence="2">3.4.24.71</ecNumber>
    </submittedName>
</protein>
<name>B7QC41_IXOSC</name>
<sequence length="200" mass="23116">NHLFLPYAVLAFLKGWTSKIEPLFIPMVAKFLLKGLFMAVDERGSFVDHQSRLQDWWSKATLKKYGRIKHCFRKQYTDEIQLKFTNADPMLDLEDNIVENAIVAPLYDYYLDVLGVDTATARKARAPIGGFTVEQLFFVYYALSHCEQDSAPYVKRLVEFRETPPDVKLNIPLRNFAKFSEAFGCQSGNEMSPQDRCLVW</sequence>
<dbReference type="PANTHER" id="PTHR11733">
    <property type="entry name" value="ZINC METALLOPROTEASE FAMILY M13 NEPRILYSIN-RELATED"/>
    <property type="match status" value="1"/>
</dbReference>
<dbReference type="EMBL" id="ABJB010361873">
    <property type="status" value="NOT_ANNOTATED_CDS"/>
    <property type="molecule type" value="Genomic_DNA"/>
</dbReference>
<proteinExistence type="predicted"/>
<dbReference type="STRING" id="6945.B7QC41"/>
<dbReference type="HOGENOM" id="CLU_006187_1_1_1"/>
<keyword evidence="2" id="KW-0378">Hydrolase</keyword>
<dbReference type="Pfam" id="PF01431">
    <property type="entry name" value="Peptidase_M13"/>
    <property type="match status" value="1"/>
</dbReference>
<reference evidence="3" key="2">
    <citation type="submission" date="2020-05" db="UniProtKB">
        <authorList>
            <consortium name="EnsemblMetazoa"/>
        </authorList>
    </citation>
    <scope>IDENTIFICATION</scope>
    <source>
        <strain evidence="3">wikel</strain>
    </source>
</reference>
<keyword evidence="4" id="KW-1185">Reference proteome</keyword>
<dbReference type="EnsemblMetazoa" id="ISCW013095-RA">
    <property type="protein sequence ID" value="ISCW013095-PA"/>
    <property type="gene ID" value="ISCW013095"/>
</dbReference>
<dbReference type="PANTHER" id="PTHR11733:SF241">
    <property type="entry name" value="GH26575P-RELATED"/>
    <property type="match status" value="1"/>
</dbReference>
<accession>B7QC41</accession>
<dbReference type="GO" id="GO:0006508">
    <property type="term" value="P:proteolysis"/>
    <property type="evidence" value="ECO:0007669"/>
    <property type="project" value="InterPro"/>
</dbReference>
<feature type="domain" description="Peptidase M13 C-terminal" evidence="1">
    <location>
        <begin position="40"/>
        <end position="197"/>
    </location>
</feature>
<dbReference type="VEuPathDB" id="VectorBase:ISCI013095"/>
<dbReference type="SUPFAM" id="SSF55486">
    <property type="entry name" value="Metalloproteases ('zincins'), catalytic domain"/>
    <property type="match status" value="1"/>
</dbReference>
<dbReference type="InterPro" id="IPR018497">
    <property type="entry name" value="Peptidase_M13_C"/>
</dbReference>
<reference evidence="2 4" key="1">
    <citation type="submission" date="2008-03" db="EMBL/GenBank/DDBJ databases">
        <title>Annotation of Ixodes scapularis.</title>
        <authorList>
            <consortium name="Ixodes scapularis Genome Project Consortium"/>
            <person name="Caler E."/>
            <person name="Hannick L.I."/>
            <person name="Bidwell S."/>
            <person name="Joardar V."/>
            <person name="Thiagarajan M."/>
            <person name="Amedeo P."/>
            <person name="Galinsky K.J."/>
            <person name="Schobel S."/>
            <person name="Inman J."/>
            <person name="Hostetler J."/>
            <person name="Miller J."/>
            <person name="Hammond M."/>
            <person name="Megy K."/>
            <person name="Lawson D."/>
            <person name="Kodira C."/>
            <person name="Sutton G."/>
            <person name="Meyer J."/>
            <person name="Hill C.A."/>
            <person name="Birren B."/>
            <person name="Nene V."/>
            <person name="Collins F."/>
            <person name="Alarcon-Chaidez F."/>
            <person name="Wikel S."/>
            <person name="Strausberg R."/>
        </authorList>
    </citation>
    <scope>NUCLEOTIDE SEQUENCE [LARGE SCALE GENOMIC DNA]</scope>
    <source>
        <strain evidence="4">Wikel</strain>
        <strain evidence="2">Wikel colony</strain>
    </source>
</reference>
<evidence type="ECO:0000313" key="2">
    <source>
        <dbReference type="EMBL" id="EEC16413.1"/>
    </source>
</evidence>
<dbReference type="EC" id="3.4.24.71" evidence="2"/>
<evidence type="ECO:0000313" key="3">
    <source>
        <dbReference type="EnsemblMetazoa" id="ISCW013095-PA"/>
    </source>
</evidence>
<organism>
    <name type="scientific">Ixodes scapularis</name>
    <name type="common">Black-legged tick</name>
    <name type="synonym">Deer tick</name>
    <dbReference type="NCBI Taxonomy" id="6945"/>
    <lineage>
        <taxon>Eukaryota</taxon>
        <taxon>Metazoa</taxon>
        <taxon>Ecdysozoa</taxon>
        <taxon>Arthropoda</taxon>
        <taxon>Chelicerata</taxon>
        <taxon>Arachnida</taxon>
        <taxon>Acari</taxon>
        <taxon>Parasitiformes</taxon>
        <taxon>Ixodida</taxon>
        <taxon>Ixodoidea</taxon>
        <taxon>Ixodidae</taxon>
        <taxon>Ixodinae</taxon>
        <taxon>Ixodes</taxon>
    </lineage>
</organism>
<dbReference type="InterPro" id="IPR000718">
    <property type="entry name" value="Peptidase_M13"/>
</dbReference>
<dbReference type="InterPro" id="IPR024079">
    <property type="entry name" value="MetalloPept_cat_dom_sf"/>
</dbReference>
<feature type="non-terminal residue" evidence="2">
    <location>
        <position position="1"/>
    </location>
</feature>
<dbReference type="Gene3D" id="3.40.390.10">
    <property type="entry name" value="Collagenase (Catalytic Domain)"/>
    <property type="match status" value="1"/>
</dbReference>
<evidence type="ECO:0000259" key="1">
    <source>
        <dbReference type="Pfam" id="PF01431"/>
    </source>
</evidence>
<dbReference type="PaxDb" id="6945-B7QC41"/>
<dbReference type="Proteomes" id="UP000001555">
    <property type="component" value="Unassembled WGS sequence"/>
</dbReference>
<dbReference type="GO" id="GO:0004222">
    <property type="term" value="F:metalloendopeptidase activity"/>
    <property type="evidence" value="ECO:0007669"/>
    <property type="project" value="UniProtKB-EC"/>
</dbReference>
<gene>
    <name evidence="2" type="ORF">IscW_ISCW013095</name>
</gene>
<dbReference type="AlphaFoldDB" id="B7QC41"/>